<feature type="compositionally biased region" description="Low complexity" evidence="1">
    <location>
        <begin position="322"/>
        <end position="334"/>
    </location>
</feature>
<dbReference type="PANTHER" id="PTHR23054">
    <property type="entry name" value="TERNARY COMPLEX FACTOR MIP1, LEUCINE-ZIPPER-RELATED"/>
    <property type="match status" value="1"/>
</dbReference>
<proteinExistence type="predicted"/>
<feature type="domain" description="Ternary complex factor MIP1 leucine-zipper" evidence="2">
    <location>
        <begin position="197"/>
        <end position="253"/>
    </location>
</feature>
<feature type="region of interest" description="Disordered" evidence="1">
    <location>
        <begin position="322"/>
        <end position="350"/>
    </location>
</feature>
<dbReference type="Pfam" id="PF14389">
    <property type="entry name" value="Lzipper-MIP1"/>
    <property type="match status" value="1"/>
</dbReference>
<evidence type="ECO:0000313" key="4">
    <source>
        <dbReference type="Proteomes" id="UP000264353"/>
    </source>
</evidence>
<evidence type="ECO:0000313" key="3">
    <source>
        <dbReference type="EMBL" id="RID77056.1"/>
    </source>
</evidence>
<dbReference type="EMBL" id="CM010629">
    <property type="protein sequence ID" value="RID77056.1"/>
    <property type="molecule type" value="Genomic_DNA"/>
</dbReference>
<feature type="compositionally biased region" description="Polar residues" evidence="1">
    <location>
        <begin position="335"/>
        <end position="350"/>
    </location>
</feature>
<sequence>MVGTGEEINVWDDPWLSHCEQFRPMGPAPEALQSLKVSDLLLPETKEWDLAKIKLTLPFHKDQIPGIQPSRMKAADELISLKNTTGEYSTRSGYLIQLEARTAEAPTNQVAAPDWLANVWNVKTLEKVKVFIWRSLHDALQQSYASFPEKKRDEPFSNTSFEASQRTKLDMGRSNESSRGAKHNHYHSNTETSLKHEKALGYGTASSYMLTETNDIPMPKQATDLIKEIALLEMEVVHLEHYLLSLYRKAFDQQITPNSESKKPKSPSRQSGPCFHRSHSQRSTFESIKASPEDSWSKAIRSCHSQPMHEWSSVNHRLSSSPNSSLSSSAFSPSDQYDTSSPGLGNSSSLDNSFHVEGEKDFSGECSNIVEVLCIHRDSKKANEVADLLHYFKTLISRLEEVDPSKLKHEEKLAFWINVHNALGDASYGTPQNTVKRLLLLLKSSILGCKMSHPGQKFKAGGDERLAAYAINHLNELNRSIPESSIQCLKGCRSKSRKAIDWNPPSFTFRYLILREAAK</sequence>
<reference evidence="3 4" key="1">
    <citation type="submission" date="2018-06" db="EMBL/GenBank/DDBJ databases">
        <title>WGS assembly of Brassica rapa FPsc.</title>
        <authorList>
            <person name="Bowman J."/>
            <person name="Kohchi T."/>
            <person name="Yamato K."/>
            <person name="Jenkins J."/>
            <person name="Shu S."/>
            <person name="Ishizaki K."/>
            <person name="Yamaoka S."/>
            <person name="Nishihama R."/>
            <person name="Nakamura Y."/>
            <person name="Berger F."/>
            <person name="Adam C."/>
            <person name="Aki S."/>
            <person name="Althoff F."/>
            <person name="Araki T."/>
            <person name="Arteaga-Vazquez M."/>
            <person name="Balasubrmanian S."/>
            <person name="Bauer D."/>
            <person name="Boehm C."/>
            <person name="Briginshaw L."/>
            <person name="Caballero-Perez J."/>
            <person name="Catarino B."/>
            <person name="Chen F."/>
            <person name="Chiyoda S."/>
            <person name="Chovatia M."/>
            <person name="Davies K."/>
            <person name="Delmans M."/>
            <person name="Demura T."/>
            <person name="Dierschke T."/>
            <person name="Dolan L."/>
            <person name="Dorantes-Acosta A."/>
            <person name="Eklund D."/>
            <person name="Florent S."/>
            <person name="Flores-Sandoval E."/>
            <person name="Fujiyama A."/>
            <person name="Fukuzawa H."/>
            <person name="Galik B."/>
            <person name="Grimanelli D."/>
            <person name="Grimwood J."/>
            <person name="Grossniklaus U."/>
            <person name="Hamada T."/>
            <person name="Haseloff J."/>
            <person name="Hetherington A."/>
            <person name="Higo A."/>
            <person name="Hirakawa Y."/>
            <person name="Hundley H."/>
            <person name="Ikeda Y."/>
            <person name="Inoue K."/>
            <person name="Inoue S."/>
            <person name="Ishida S."/>
            <person name="Jia Q."/>
            <person name="Kakita M."/>
            <person name="Kanazawa T."/>
            <person name="Kawai Y."/>
            <person name="Kawashima T."/>
            <person name="Kennedy M."/>
            <person name="Kinose K."/>
            <person name="Kinoshita T."/>
            <person name="Kohara Y."/>
            <person name="Koide E."/>
            <person name="Komatsu K."/>
            <person name="Kopischke S."/>
            <person name="Kubo M."/>
            <person name="Kyozuka J."/>
            <person name="Lagercrantz U."/>
            <person name="Lin S."/>
            <person name="Lindquist E."/>
            <person name="Lipzen A."/>
            <person name="Lu C."/>
            <person name="Luna E."/>
            <person name="Martienssen R."/>
            <person name="Minamino N."/>
            <person name="Mizutani M."/>
            <person name="Mizutani M."/>
            <person name="Mochizuki N."/>
            <person name="Monte I."/>
            <person name="Mosher R."/>
            <person name="Nagasaki H."/>
            <person name="Nakagami H."/>
            <person name="Naramoto S."/>
            <person name="Nishitani K."/>
            <person name="Ohtani M."/>
            <person name="Okamoto T."/>
            <person name="Okumura M."/>
            <person name="Phillips J."/>
            <person name="Pollak B."/>
            <person name="Reinders A."/>
            <person name="Roevekamp M."/>
            <person name="Sano R."/>
            <person name="Sawa S."/>
            <person name="Schmid M."/>
            <person name="Shirakawa M."/>
            <person name="Solano R."/>
            <person name="Spunde A."/>
            <person name="Suetsugu N."/>
            <person name="Sugano S."/>
            <person name="Sugiyama A."/>
            <person name="Sun R."/>
            <person name="Suzuki Y."/>
            <person name="Takenaka M."/>
            <person name="Takezawa D."/>
            <person name="Tomogane H."/>
            <person name="Tsuzuki M."/>
            <person name="Ueda T."/>
            <person name="Umeda M."/>
            <person name="Ward J."/>
            <person name="Watanabe Y."/>
            <person name="Yazaki K."/>
            <person name="Yokoyama R."/>
            <person name="Yoshitake Y."/>
            <person name="Yotsui I."/>
            <person name="Zachgo S."/>
            <person name="Schmutz J."/>
        </authorList>
    </citation>
    <scope>NUCLEOTIDE SEQUENCE [LARGE SCALE GENOMIC DNA]</scope>
    <source>
        <strain evidence="4">cv. B-3</strain>
    </source>
</reference>
<dbReference type="PANTHER" id="PTHR23054:SF18">
    <property type="entry name" value="TERNARY COMPLEX FACTOR MIP1, LEUCINE-ZIPPER"/>
    <property type="match status" value="1"/>
</dbReference>
<gene>
    <name evidence="3" type="ORF">BRARA_B03999</name>
</gene>
<organism evidence="3 4">
    <name type="scientific">Brassica campestris</name>
    <name type="common">Field mustard</name>
    <dbReference type="NCBI Taxonomy" id="3711"/>
    <lineage>
        <taxon>Eukaryota</taxon>
        <taxon>Viridiplantae</taxon>
        <taxon>Streptophyta</taxon>
        <taxon>Embryophyta</taxon>
        <taxon>Tracheophyta</taxon>
        <taxon>Spermatophyta</taxon>
        <taxon>Magnoliopsida</taxon>
        <taxon>eudicotyledons</taxon>
        <taxon>Gunneridae</taxon>
        <taxon>Pentapetalae</taxon>
        <taxon>rosids</taxon>
        <taxon>malvids</taxon>
        <taxon>Brassicales</taxon>
        <taxon>Brassicaceae</taxon>
        <taxon>Brassiceae</taxon>
        <taxon>Brassica</taxon>
    </lineage>
</organism>
<name>A0A398AP63_BRACM</name>
<evidence type="ECO:0000259" key="2">
    <source>
        <dbReference type="Pfam" id="PF14389"/>
    </source>
</evidence>
<dbReference type="InterPro" id="IPR025757">
    <property type="entry name" value="MIP1_Leuzipper"/>
</dbReference>
<dbReference type="Proteomes" id="UP000264353">
    <property type="component" value="Chromosome A2"/>
</dbReference>
<feature type="region of interest" description="Disordered" evidence="1">
    <location>
        <begin position="150"/>
        <end position="195"/>
    </location>
</feature>
<protein>
    <recommendedName>
        <fullName evidence="2">Ternary complex factor MIP1 leucine-zipper domain-containing protein</fullName>
    </recommendedName>
</protein>
<feature type="region of interest" description="Disordered" evidence="1">
    <location>
        <begin position="256"/>
        <end position="292"/>
    </location>
</feature>
<accession>A0A398AP63</accession>
<evidence type="ECO:0000256" key="1">
    <source>
        <dbReference type="SAM" id="MobiDB-lite"/>
    </source>
</evidence>
<dbReference type="AlphaFoldDB" id="A0A398AP63"/>